<proteinExistence type="predicted"/>
<comment type="caution">
    <text evidence="1">The sequence shown here is derived from an EMBL/GenBank/DDBJ whole genome shotgun (WGS) entry which is preliminary data.</text>
</comment>
<organism evidence="1 2">
    <name type="scientific">Auriscalpium vulgare</name>
    <dbReference type="NCBI Taxonomy" id="40419"/>
    <lineage>
        <taxon>Eukaryota</taxon>
        <taxon>Fungi</taxon>
        <taxon>Dikarya</taxon>
        <taxon>Basidiomycota</taxon>
        <taxon>Agaricomycotina</taxon>
        <taxon>Agaricomycetes</taxon>
        <taxon>Russulales</taxon>
        <taxon>Auriscalpiaceae</taxon>
        <taxon>Auriscalpium</taxon>
    </lineage>
</organism>
<gene>
    <name evidence="1" type="ORF">FA95DRAFT_1527547</name>
</gene>
<sequence>MSIPSSANSETYAEPVRLADAPFDNDSQADVILISSDGTHFRVFRKFLSLASPIFADMFSLGEASPNELLDGIPVVHMVEDAETLDLLLRWCYHLIRTPPLGTSLDRTWRLSAAMQKYSIDAFVDAVDDALRVHLASDPIGALAVAVMLGLEDVKREALRAALAIPLEEVAAAERPGLTDKMLNTLVRYHIACGAAASKVVRSRAFYPSRTIRSGTVALMGWIPPECCTCAVVDIQDEYGWSAPRFVWKFLDTARSAFLLRPGMCAEDVASMCTMVLCSKCCGEVYAHIKDTQVLMDLVMLEVNIAIAKVPVPKFV</sequence>
<dbReference type="Proteomes" id="UP000814033">
    <property type="component" value="Unassembled WGS sequence"/>
</dbReference>
<keyword evidence="2" id="KW-1185">Reference proteome</keyword>
<reference evidence="1" key="2">
    <citation type="journal article" date="2022" name="New Phytol.">
        <title>Evolutionary transition to the ectomycorrhizal habit in the genomes of a hyperdiverse lineage of mushroom-forming fungi.</title>
        <authorList>
            <person name="Looney B."/>
            <person name="Miyauchi S."/>
            <person name="Morin E."/>
            <person name="Drula E."/>
            <person name="Courty P.E."/>
            <person name="Kohler A."/>
            <person name="Kuo A."/>
            <person name="LaButti K."/>
            <person name="Pangilinan J."/>
            <person name="Lipzen A."/>
            <person name="Riley R."/>
            <person name="Andreopoulos W."/>
            <person name="He G."/>
            <person name="Johnson J."/>
            <person name="Nolan M."/>
            <person name="Tritt A."/>
            <person name="Barry K.W."/>
            <person name="Grigoriev I.V."/>
            <person name="Nagy L.G."/>
            <person name="Hibbett D."/>
            <person name="Henrissat B."/>
            <person name="Matheny P.B."/>
            <person name="Labbe J."/>
            <person name="Martin F.M."/>
        </authorList>
    </citation>
    <scope>NUCLEOTIDE SEQUENCE</scope>
    <source>
        <strain evidence="1">FP105234-sp</strain>
    </source>
</reference>
<evidence type="ECO:0000313" key="2">
    <source>
        <dbReference type="Proteomes" id="UP000814033"/>
    </source>
</evidence>
<name>A0ACB8R9Q5_9AGAM</name>
<accession>A0ACB8R9Q5</accession>
<protein>
    <submittedName>
        <fullName evidence="1">Uncharacterized protein</fullName>
    </submittedName>
</protein>
<reference evidence="1" key="1">
    <citation type="submission" date="2021-02" db="EMBL/GenBank/DDBJ databases">
        <authorList>
            <consortium name="DOE Joint Genome Institute"/>
            <person name="Ahrendt S."/>
            <person name="Looney B.P."/>
            <person name="Miyauchi S."/>
            <person name="Morin E."/>
            <person name="Drula E."/>
            <person name="Courty P.E."/>
            <person name="Chicoki N."/>
            <person name="Fauchery L."/>
            <person name="Kohler A."/>
            <person name="Kuo A."/>
            <person name="Labutti K."/>
            <person name="Pangilinan J."/>
            <person name="Lipzen A."/>
            <person name="Riley R."/>
            <person name="Andreopoulos W."/>
            <person name="He G."/>
            <person name="Johnson J."/>
            <person name="Barry K.W."/>
            <person name="Grigoriev I.V."/>
            <person name="Nagy L."/>
            <person name="Hibbett D."/>
            <person name="Henrissat B."/>
            <person name="Matheny P.B."/>
            <person name="Labbe J."/>
            <person name="Martin F."/>
        </authorList>
    </citation>
    <scope>NUCLEOTIDE SEQUENCE</scope>
    <source>
        <strain evidence="1">FP105234-sp</strain>
    </source>
</reference>
<evidence type="ECO:0000313" key="1">
    <source>
        <dbReference type="EMBL" id="KAI0040515.1"/>
    </source>
</evidence>
<dbReference type="EMBL" id="MU276190">
    <property type="protein sequence ID" value="KAI0040515.1"/>
    <property type="molecule type" value="Genomic_DNA"/>
</dbReference>